<dbReference type="PRINTS" id="PR00400">
    <property type="entry name" value="TETREPRESSOR"/>
</dbReference>
<gene>
    <name evidence="7" type="ORF">AVDCRST_MAG86-1341</name>
</gene>
<dbReference type="GO" id="GO:0046677">
    <property type="term" value="P:response to antibiotic"/>
    <property type="evidence" value="ECO:0007669"/>
    <property type="project" value="InterPro"/>
</dbReference>
<evidence type="ECO:0000259" key="6">
    <source>
        <dbReference type="PROSITE" id="PS50977"/>
    </source>
</evidence>
<name>A0A6J4V2M8_9DEIN</name>
<dbReference type="PRINTS" id="PR00455">
    <property type="entry name" value="HTHTETR"/>
</dbReference>
<reference evidence="7" key="1">
    <citation type="submission" date="2020-02" db="EMBL/GenBank/DDBJ databases">
        <authorList>
            <person name="Meier V. D."/>
        </authorList>
    </citation>
    <scope>NUCLEOTIDE SEQUENCE</scope>
    <source>
        <strain evidence="7">AVDCRST_MAG86</strain>
    </source>
</reference>
<dbReference type="InterPro" id="IPR050109">
    <property type="entry name" value="HTH-type_TetR-like_transc_reg"/>
</dbReference>
<evidence type="ECO:0000256" key="3">
    <source>
        <dbReference type="ARBA" id="ARBA00023125"/>
    </source>
</evidence>
<dbReference type="GO" id="GO:0045892">
    <property type="term" value="P:negative regulation of DNA-templated transcription"/>
    <property type="evidence" value="ECO:0007669"/>
    <property type="project" value="InterPro"/>
</dbReference>
<evidence type="ECO:0000256" key="4">
    <source>
        <dbReference type="ARBA" id="ARBA00023163"/>
    </source>
</evidence>
<dbReference type="InterPro" id="IPR004111">
    <property type="entry name" value="Repressor_TetR_C"/>
</dbReference>
<evidence type="ECO:0000256" key="1">
    <source>
        <dbReference type="ARBA" id="ARBA00022491"/>
    </source>
</evidence>
<accession>A0A6J4V2M8</accession>
<keyword evidence="4" id="KW-0804">Transcription</keyword>
<proteinExistence type="predicted"/>
<dbReference type="PANTHER" id="PTHR30055">
    <property type="entry name" value="HTH-TYPE TRANSCRIPTIONAL REGULATOR RUTR"/>
    <property type="match status" value="1"/>
</dbReference>
<dbReference type="Gene3D" id="1.10.357.10">
    <property type="entry name" value="Tetracycline Repressor, domain 2"/>
    <property type="match status" value="1"/>
</dbReference>
<dbReference type="Pfam" id="PF00440">
    <property type="entry name" value="TetR_N"/>
    <property type="match status" value="1"/>
</dbReference>
<dbReference type="InterPro" id="IPR009057">
    <property type="entry name" value="Homeodomain-like_sf"/>
</dbReference>
<evidence type="ECO:0000256" key="2">
    <source>
        <dbReference type="ARBA" id="ARBA00023015"/>
    </source>
</evidence>
<feature type="DNA-binding region" description="H-T-H motif" evidence="5">
    <location>
        <begin position="28"/>
        <end position="47"/>
    </location>
</feature>
<evidence type="ECO:0000256" key="5">
    <source>
        <dbReference type="PROSITE-ProRule" id="PRU00335"/>
    </source>
</evidence>
<dbReference type="Pfam" id="PF02909">
    <property type="entry name" value="TetR_C_1"/>
    <property type="match status" value="1"/>
</dbReference>
<dbReference type="InterPro" id="IPR001647">
    <property type="entry name" value="HTH_TetR"/>
</dbReference>
<dbReference type="SUPFAM" id="SSF46689">
    <property type="entry name" value="Homeodomain-like"/>
    <property type="match status" value="1"/>
</dbReference>
<dbReference type="InterPro" id="IPR003012">
    <property type="entry name" value="Tet_transcr_reg_TetR"/>
</dbReference>
<protein>
    <submittedName>
        <fullName evidence="7">Transcriptional regulator, AcrR family</fullName>
    </submittedName>
</protein>
<keyword evidence="2" id="KW-0805">Transcription regulation</keyword>
<sequence length="188" mass="20816">MTRPKLSRRSILKAALGLIDREGSEALSMRKLGAELGVEAMSLYRHVANKEAVLDGVAELLVELLEIPSSSPQSWQKDVRRVARSYRRVALAHPRAFPLLALRPFATPRAAEWEGAVLDLFRRAGFDGEAARFAFRTFGSFTAGHLLEEVAAPSEGEARERWEAAYAFGINTLLVGLETVQVRLTKNI</sequence>
<organism evidence="7">
    <name type="scientific">uncultured Truepera sp</name>
    <dbReference type="NCBI Taxonomy" id="543023"/>
    <lineage>
        <taxon>Bacteria</taxon>
        <taxon>Thermotogati</taxon>
        <taxon>Deinococcota</taxon>
        <taxon>Deinococci</taxon>
        <taxon>Trueperales</taxon>
        <taxon>Trueperaceae</taxon>
        <taxon>Truepera</taxon>
        <taxon>environmental samples</taxon>
    </lineage>
</organism>
<dbReference type="InterPro" id="IPR036271">
    <property type="entry name" value="Tet_transcr_reg_TetR-rel_C_sf"/>
</dbReference>
<dbReference type="PROSITE" id="PS50977">
    <property type="entry name" value="HTH_TETR_2"/>
    <property type="match status" value="1"/>
</dbReference>
<keyword evidence="1" id="KW-0678">Repressor</keyword>
<dbReference type="GO" id="GO:0000976">
    <property type="term" value="F:transcription cis-regulatory region binding"/>
    <property type="evidence" value="ECO:0007669"/>
    <property type="project" value="TreeGrafter"/>
</dbReference>
<feature type="domain" description="HTH tetR-type" evidence="6">
    <location>
        <begin position="5"/>
        <end position="65"/>
    </location>
</feature>
<dbReference type="SUPFAM" id="SSF48498">
    <property type="entry name" value="Tetracyclin repressor-like, C-terminal domain"/>
    <property type="match status" value="1"/>
</dbReference>
<dbReference type="PANTHER" id="PTHR30055:SF151">
    <property type="entry name" value="TRANSCRIPTIONAL REGULATORY PROTEIN"/>
    <property type="match status" value="1"/>
</dbReference>
<keyword evidence="3 5" id="KW-0238">DNA-binding</keyword>
<evidence type="ECO:0000313" key="7">
    <source>
        <dbReference type="EMBL" id="CAA9567735.1"/>
    </source>
</evidence>
<dbReference type="EMBL" id="CADCWP010000090">
    <property type="protein sequence ID" value="CAA9567735.1"/>
    <property type="molecule type" value="Genomic_DNA"/>
</dbReference>
<dbReference type="AlphaFoldDB" id="A0A6J4V2M8"/>
<dbReference type="GO" id="GO:0003700">
    <property type="term" value="F:DNA-binding transcription factor activity"/>
    <property type="evidence" value="ECO:0007669"/>
    <property type="project" value="TreeGrafter"/>
</dbReference>